<feature type="signal peptide" evidence="2">
    <location>
        <begin position="1"/>
        <end position="22"/>
    </location>
</feature>
<keyword evidence="1" id="KW-0812">Transmembrane</keyword>
<reference evidence="4" key="1">
    <citation type="submission" date="2017-09" db="EMBL/GenBank/DDBJ databases">
        <title>Depth-based differentiation of microbial function through sediment-hosted aquifers and enrichment of novel symbionts in the deep terrestrial subsurface.</title>
        <authorList>
            <person name="Probst A.J."/>
            <person name="Ladd B."/>
            <person name="Jarett J.K."/>
            <person name="Geller-Mcgrath D.E."/>
            <person name="Sieber C.M.K."/>
            <person name="Emerson J.B."/>
            <person name="Anantharaman K."/>
            <person name="Thomas B.C."/>
            <person name="Malmstrom R."/>
            <person name="Stieglmeier M."/>
            <person name="Klingl A."/>
            <person name="Woyke T."/>
            <person name="Ryan C.M."/>
            <person name="Banfield J.F."/>
        </authorList>
    </citation>
    <scope>NUCLEOTIDE SEQUENCE [LARGE SCALE GENOMIC DNA]</scope>
</reference>
<dbReference type="Proteomes" id="UP000231569">
    <property type="component" value="Unassembled WGS sequence"/>
</dbReference>
<organism evidence="3 4">
    <name type="scientific">Candidatus Roizmanbacteria bacterium CG10_big_fil_rev_8_21_14_0_10_45_7</name>
    <dbReference type="NCBI Taxonomy" id="1974854"/>
    <lineage>
        <taxon>Bacteria</taxon>
        <taxon>Candidatus Roizmaniibacteriota</taxon>
    </lineage>
</organism>
<sequence length="167" mass="18768">KFIIALLIGLFFFFTSASQVYAVCPLCTIAVGAGLGVSRWLGIDDTVTGIWIGGIIFSSGLWLADWLEKKKWRVPYKKIVSIILFFLFVIPPLYWGNMIGLPENTLWGTDKILLGTLAGSTLFLIGVWLDQFLRATNKGKVYMFYQKVIIPVLLLSLASFVFYRITS</sequence>
<evidence type="ECO:0000256" key="1">
    <source>
        <dbReference type="SAM" id="Phobius"/>
    </source>
</evidence>
<feature type="transmembrane region" description="Helical" evidence="1">
    <location>
        <begin position="79"/>
        <end position="100"/>
    </location>
</feature>
<dbReference type="EMBL" id="PFEE01000002">
    <property type="protein sequence ID" value="PJE64021.1"/>
    <property type="molecule type" value="Genomic_DNA"/>
</dbReference>
<name>A0A2M8KVS0_9BACT</name>
<evidence type="ECO:0008006" key="5">
    <source>
        <dbReference type="Google" id="ProtNLM"/>
    </source>
</evidence>
<feature type="non-terminal residue" evidence="3">
    <location>
        <position position="1"/>
    </location>
</feature>
<evidence type="ECO:0000313" key="3">
    <source>
        <dbReference type="EMBL" id="PJE64021.1"/>
    </source>
</evidence>
<keyword evidence="2" id="KW-0732">Signal</keyword>
<feature type="transmembrane region" description="Helical" evidence="1">
    <location>
        <begin position="141"/>
        <end position="163"/>
    </location>
</feature>
<keyword evidence="1" id="KW-0472">Membrane</keyword>
<feature type="chain" id="PRO_5014844535" description="Vitamin K epoxide reductase domain-containing protein" evidence="2">
    <location>
        <begin position="23"/>
        <end position="167"/>
    </location>
</feature>
<keyword evidence="1" id="KW-1133">Transmembrane helix</keyword>
<evidence type="ECO:0000313" key="4">
    <source>
        <dbReference type="Proteomes" id="UP000231569"/>
    </source>
</evidence>
<gene>
    <name evidence="3" type="ORF">COU89_00095</name>
</gene>
<comment type="caution">
    <text evidence="3">The sequence shown here is derived from an EMBL/GenBank/DDBJ whole genome shotgun (WGS) entry which is preliminary data.</text>
</comment>
<evidence type="ECO:0000256" key="2">
    <source>
        <dbReference type="SAM" id="SignalP"/>
    </source>
</evidence>
<protein>
    <recommendedName>
        <fullName evidence="5">Vitamin K epoxide reductase domain-containing protein</fullName>
    </recommendedName>
</protein>
<proteinExistence type="predicted"/>
<accession>A0A2M8KVS0</accession>
<dbReference type="AlphaFoldDB" id="A0A2M8KVS0"/>
<feature type="transmembrane region" description="Helical" evidence="1">
    <location>
        <begin position="112"/>
        <end position="129"/>
    </location>
</feature>
<feature type="transmembrane region" description="Helical" evidence="1">
    <location>
        <begin position="46"/>
        <end position="67"/>
    </location>
</feature>